<keyword evidence="3" id="KW-1185">Reference proteome</keyword>
<dbReference type="OrthoDB" id="9805360at2"/>
<evidence type="ECO:0000313" key="3">
    <source>
        <dbReference type="Proteomes" id="UP000000628"/>
    </source>
</evidence>
<dbReference type="PANTHER" id="PTHR42831">
    <property type="entry name" value="FE-S PROTEIN MATURATION AUXILIARY FACTOR YITW"/>
    <property type="match status" value="1"/>
</dbReference>
<dbReference type="Gene3D" id="3.30.300.130">
    <property type="entry name" value="Fe-S cluster assembly (FSCA)"/>
    <property type="match status" value="1"/>
</dbReference>
<feature type="domain" description="MIP18 family-like" evidence="1">
    <location>
        <begin position="12"/>
        <end position="77"/>
    </location>
</feature>
<dbReference type="EMBL" id="CP001706">
    <property type="protein sequence ID" value="ACV08802.1"/>
    <property type="molecule type" value="Genomic_DNA"/>
</dbReference>
<evidence type="ECO:0000259" key="1">
    <source>
        <dbReference type="Pfam" id="PF01883"/>
    </source>
</evidence>
<dbReference type="RefSeq" id="WP_015771430.1">
    <property type="nucleotide sequence ID" value="NC_013174.1"/>
</dbReference>
<protein>
    <recommendedName>
        <fullName evidence="1">MIP18 family-like domain-containing protein</fullName>
    </recommendedName>
</protein>
<proteinExistence type="predicted"/>
<organism evidence="2 3">
    <name type="scientific">Jonesia denitrificans (strain ATCC 14870 / DSM 20603 / BCRC 15368 / CIP 55.134 / JCM 11481 / NBRC 15587 / NCTC 10816 / Prevot 55134)</name>
    <name type="common">Listeria denitrificans</name>
    <dbReference type="NCBI Taxonomy" id="471856"/>
    <lineage>
        <taxon>Bacteria</taxon>
        <taxon>Bacillati</taxon>
        <taxon>Actinomycetota</taxon>
        <taxon>Actinomycetes</taxon>
        <taxon>Micrococcales</taxon>
        <taxon>Jonesiaceae</taxon>
        <taxon>Jonesia</taxon>
    </lineage>
</organism>
<dbReference type="eggNOG" id="COG2151">
    <property type="taxonomic scope" value="Bacteria"/>
</dbReference>
<gene>
    <name evidence="2" type="ordered locus">Jden_1146</name>
</gene>
<dbReference type="SUPFAM" id="SSF117916">
    <property type="entry name" value="Fe-S cluster assembly (FSCA) domain-like"/>
    <property type="match status" value="1"/>
</dbReference>
<dbReference type="KEGG" id="jde:Jden_1146"/>
<name>C7R3U5_JONDD</name>
<dbReference type="AlphaFoldDB" id="C7R3U5"/>
<dbReference type="Proteomes" id="UP000000628">
    <property type="component" value="Chromosome"/>
</dbReference>
<dbReference type="PANTHER" id="PTHR42831:SF1">
    <property type="entry name" value="FE-S PROTEIN MATURATION AUXILIARY FACTOR YITW"/>
    <property type="match status" value="1"/>
</dbReference>
<reference evidence="2 3" key="1">
    <citation type="journal article" date="2009" name="Stand. Genomic Sci.">
        <title>Complete genome sequence of Jonesia denitrificans type strain (Prevot 55134).</title>
        <authorList>
            <person name="Pukall R."/>
            <person name="Gehrich-Schroter G."/>
            <person name="Lapidus A."/>
            <person name="Nolan M."/>
            <person name="Glavina Del Rio T."/>
            <person name="Lucas S."/>
            <person name="Chen F."/>
            <person name="Tice H."/>
            <person name="Pitluck S."/>
            <person name="Cheng J.F."/>
            <person name="Copeland A."/>
            <person name="Saunders E."/>
            <person name="Brettin T."/>
            <person name="Detter J.C."/>
            <person name="Bruce D."/>
            <person name="Goodwin L."/>
            <person name="Pati A."/>
            <person name="Ivanova N."/>
            <person name="Mavromatis K."/>
            <person name="Ovchinnikova G."/>
            <person name="Chen A."/>
            <person name="Palaniappan K."/>
            <person name="Land M."/>
            <person name="Hauser L."/>
            <person name="Chang Y.J."/>
            <person name="Jeffries C.D."/>
            <person name="Chain P."/>
            <person name="Goker M."/>
            <person name="Bristow J."/>
            <person name="Eisen J.A."/>
            <person name="Markowitz V."/>
            <person name="Hugenholtz P."/>
            <person name="Kyrpides N.C."/>
            <person name="Klenk H.P."/>
            <person name="Han C."/>
        </authorList>
    </citation>
    <scope>NUCLEOTIDE SEQUENCE [LARGE SCALE GENOMIC DNA]</scope>
    <source>
        <strain evidence="3">ATCC 14870 / DSM 20603 / BCRC 15368 / CIP 55.134 / JCM 11481 / NBRC 15587 / NCTC 10816 / Prevot 55134</strain>
    </source>
</reference>
<dbReference type="HOGENOM" id="CLU_091588_0_2_11"/>
<dbReference type="STRING" id="471856.Jden_1146"/>
<accession>C7R3U5</accession>
<sequence>MTSDTSAPVSVADIEEALRDVIDPELGINIVDLGLIYGVVIEPDGTVVIDMTLTSAACPLTDVIEDQSAQALEGLAEAFRINWVWMPPWGPECITPDGREQLRALGFNV</sequence>
<dbReference type="InterPro" id="IPR002744">
    <property type="entry name" value="MIP18-like"/>
</dbReference>
<dbReference type="InterPro" id="IPR034904">
    <property type="entry name" value="FSCA_dom_sf"/>
</dbReference>
<evidence type="ECO:0000313" key="2">
    <source>
        <dbReference type="EMBL" id="ACV08802.1"/>
    </source>
</evidence>
<dbReference type="InterPro" id="IPR052339">
    <property type="entry name" value="Fe-S_Maturation_MIP18"/>
</dbReference>
<dbReference type="Pfam" id="PF01883">
    <property type="entry name" value="FeS_assembly_P"/>
    <property type="match status" value="1"/>
</dbReference>